<comment type="caution">
    <text evidence="10">The sequence shown here is derived from an EMBL/GenBank/DDBJ whole genome shotgun (WGS) entry which is preliminary data.</text>
</comment>
<dbReference type="SUPFAM" id="SSF53756">
    <property type="entry name" value="UDP-Glycosyltransferase/glycogen phosphorylase"/>
    <property type="match status" value="1"/>
</dbReference>
<evidence type="ECO:0000259" key="9">
    <source>
        <dbReference type="Pfam" id="PF04413"/>
    </source>
</evidence>
<dbReference type="InterPro" id="IPR038107">
    <property type="entry name" value="Glycos_transf_N_sf"/>
</dbReference>
<organism evidence="10 11">
    <name type="scientific">Bombella favorum</name>
    <dbReference type="NCBI Taxonomy" id="2039164"/>
    <lineage>
        <taxon>Bacteria</taxon>
        <taxon>Pseudomonadati</taxon>
        <taxon>Pseudomonadota</taxon>
        <taxon>Alphaproteobacteria</taxon>
        <taxon>Acetobacterales</taxon>
        <taxon>Acetobacteraceae</taxon>
        <taxon>Bombella</taxon>
    </lineage>
</organism>
<evidence type="ECO:0000256" key="8">
    <source>
        <dbReference type="RuleBase" id="RU365103"/>
    </source>
</evidence>
<keyword evidence="11" id="KW-1185">Reference proteome</keyword>
<dbReference type="InterPro" id="IPR039901">
    <property type="entry name" value="Kdotransferase"/>
</dbReference>
<evidence type="ECO:0000256" key="5">
    <source>
        <dbReference type="ARBA" id="ARBA00022679"/>
    </source>
</evidence>
<dbReference type="Proteomes" id="UP001516390">
    <property type="component" value="Unassembled WGS sequence"/>
</dbReference>
<dbReference type="GO" id="GO:0016740">
    <property type="term" value="F:transferase activity"/>
    <property type="evidence" value="ECO:0007669"/>
    <property type="project" value="UniProtKB-KW"/>
</dbReference>
<dbReference type="PANTHER" id="PTHR42755:SF1">
    <property type="entry name" value="3-DEOXY-D-MANNO-OCTULOSONIC ACID TRANSFERASE, MITOCHONDRIAL-RELATED"/>
    <property type="match status" value="1"/>
</dbReference>
<sequence>MHHMRRIERSIRCCPISASPSDPLFKIWSLIGHIAMPWLRRHARKRLHQGKEDNTRLPERFARPGVARPPHAQHLLWIHAASVGESRCILPVANQLLMDCPDLTILMTTTTLTGGKTVATHPATHTGRLIHQLIPYDAPHLLERFMRYWQPIGLVLTESELWPGLLGLCRKRQLPVMLLNGRFSPQSAARWRWATPLLRHLMKPCSWIMPRSLEDERAFARFGIGPLLPPADLKEDTPPLPFNKNEAAALRRQIGQRPIFVAASTHPGEEDIIVEAVRKAREKRPDLLGIIIPRHPERGRELAQYHQAPQRSKQQLPHPQDDLWIIDTLGEVGLFFQLADRVFIGNSLTLPGGGHNPLESLHFQRPTAIGPYMQNWVDLCSRYAASLHRINDANTLAHWLTIPHLPIPHPPKRNQASACAVRLIKDTVLPNKA</sequence>
<comment type="similarity">
    <text evidence="8">Belongs to the glycosyltransferase group 1 family.</text>
</comment>
<evidence type="ECO:0000256" key="3">
    <source>
        <dbReference type="ARBA" id="ARBA00012621"/>
    </source>
</evidence>
<accession>A0ABR5ZKV8</accession>
<keyword evidence="8" id="KW-1003">Cell membrane</keyword>
<evidence type="ECO:0000256" key="4">
    <source>
        <dbReference type="ARBA" id="ARBA00019077"/>
    </source>
</evidence>
<name>A0ABR5ZKV8_9PROT</name>
<dbReference type="Gene3D" id="3.40.50.11720">
    <property type="entry name" value="3-Deoxy-D-manno-octulosonic-acid transferase, N-terminal domain"/>
    <property type="match status" value="1"/>
</dbReference>
<dbReference type="EC" id="2.4.99.12" evidence="3 8"/>
<comment type="subcellular location">
    <subcellularLocation>
        <location evidence="8">Cell membrane</location>
    </subcellularLocation>
</comment>
<dbReference type="Pfam" id="PF04413">
    <property type="entry name" value="Glycos_transf_N"/>
    <property type="match status" value="1"/>
</dbReference>
<keyword evidence="8" id="KW-0448">Lipopolysaccharide biosynthesis</keyword>
<dbReference type="Gene3D" id="3.40.50.2000">
    <property type="entry name" value="Glycogen Phosphorylase B"/>
    <property type="match status" value="1"/>
</dbReference>
<evidence type="ECO:0000256" key="6">
    <source>
        <dbReference type="ARBA" id="ARBA00031445"/>
    </source>
</evidence>
<evidence type="ECO:0000256" key="1">
    <source>
        <dbReference type="ARBA" id="ARBA00003394"/>
    </source>
</evidence>
<dbReference type="InterPro" id="IPR007507">
    <property type="entry name" value="Glycos_transf_N"/>
</dbReference>
<keyword evidence="5 8" id="KW-0808">Transferase</keyword>
<evidence type="ECO:0000313" key="11">
    <source>
        <dbReference type="Proteomes" id="UP001516390"/>
    </source>
</evidence>
<comment type="catalytic activity">
    <reaction evidence="7 8">
        <text>lipid IVA (E. coli) + CMP-3-deoxy-beta-D-manno-octulosonate = alpha-Kdo-(2-&gt;6)-lipid IVA (E. coli) + CMP + H(+)</text>
        <dbReference type="Rhea" id="RHEA:28066"/>
        <dbReference type="ChEBI" id="CHEBI:15378"/>
        <dbReference type="ChEBI" id="CHEBI:58603"/>
        <dbReference type="ChEBI" id="CHEBI:60364"/>
        <dbReference type="ChEBI" id="CHEBI:60377"/>
        <dbReference type="ChEBI" id="CHEBI:85987"/>
        <dbReference type="EC" id="2.4.99.12"/>
    </reaction>
</comment>
<keyword evidence="8" id="KW-0472">Membrane</keyword>
<evidence type="ECO:0000256" key="7">
    <source>
        <dbReference type="ARBA" id="ARBA00049183"/>
    </source>
</evidence>
<feature type="domain" description="3-deoxy-D-manno-octulosonic-acid transferase N-terminal" evidence="9">
    <location>
        <begin position="56"/>
        <end position="226"/>
    </location>
</feature>
<comment type="function">
    <text evidence="1 8">Involved in lipopolysaccharide (LPS) biosynthesis. Catalyzes the transfer of 3-deoxy-D-manno-octulosonate (Kdo) residue(s) from CMP-Kdo to lipid IV(A), the tetraacyldisaccharide-1,4'-bisphosphate precursor of lipid A.</text>
</comment>
<dbReference type="PANTHER" id="PTHR42755">
    <property type="entry name" value="3-DEOXY-MANNO-OCTULOSONATE CYTIDYLYLTRANSFERASE"/>
    <property type="match status" value="1"/>
</dbReference>
<proteinExistence type="inferred from homology"/>
<dbReference type="EMBL" id="NWUS01000001">
    <property type="protein sequence ID" value="MBA5724875.1"/>
    <property type="molecule type" value="Genomic_DNA"/>
</dbReference>
<reference evidence="10 11" key="1">
    <citation type="submission" date="2017-09" db="EMBL/GenBank/DDBJ databases">
        <authorList>
            <person name="Jakob F."/>
        </authorList>
    </citation>
    <scope>NUCLEOTIDE SEQUENCE [LARGE SCALE GENOMIC DNA]</scope>
    <source>
        <strain evidence="10 11">TMW 2.1880</strain>
    </source>
</reference>
<evidence type="ECO:0000256" key="2">
    <source>
        <dbReference type="ARBA" id="ARBA00004713"/>
    </source>
</evidence>
<protein>
    <recommendedName>
        <fullName evidence="4 8">3-deoxy-D-manno-octulosonic acid transferase</fullName>
        <shortName evidence="8">Kdo transferase</shortName>
        <ecNumber evidence="3 8">2.4.99.12</ecNumber>
    </recommendedName>
    <alternativeName>
        <fullName evidence="6 8">Lipid IV(A) 3-deoxy-D-manno-octulosonic acid transferase</fullName>
    </alternativeName>
</protein>
<evidence type="ECO:0000313" key="10">
    <source>
        <dbReference type="EMBL" id="MBA5724875.1"/>
    </source>
</evidence>
<gene>
    <name evidence="10" type="ORF">CPA57_01080</name>
</gene>
<comment type="pathway">
    <text evidence="2 8">Bacterial outer membrane biogenesis; LPS core biosynthesis.</text>
</comment>